<keyword evidence="1" id="KW-1133">Transmembrane helix</keyword>
<gene>
    <name evidence="2" type="ORF">IWZ03DRAFT_379278</name>
</gene>
<dbReference type="EMBL" id="JBBPHU010000007">
    <property type="protein sequence ID" value="KAK7515345.1"/>
    <property type="molecule type" value="Genomic_DNA"/>
</dbReference>
<organism evidence="2 3">
    <name type="scientific">Phyllosticta citriasiana</name>
    <dbReference type="NCBI Taxonomy" id="595635"/>
    <lineage>
        <taxon>Eukaryota</taxon>
        <taxon>Fungi</taxon>
        <taxon>Dikarya</taxon>
        <taxon>Ascomycota</taxon>
        <taxon>Pezizomycotina</taxon>
        <taxon>Dothideomycetes</taxon>
        <taxon>Dothideomycetes incertae sedis</taxon>
        <taxon>Botryosphaeriales</taxon>
        <taxon>Phyllostictaceae</taxon>
        <taxon>Phyllosticta</taxon>
    </lineage>
</organism>
<comment type="caution">
    <text evidence="2">The sequence shown here is derived from an EMBL/GenBank/DDBJ whole genome shotgun (WGS) entry which is preliminary data.</text>
</comment>
<protein>
    <submittedName>
        <fullName evidence="2">Uncharacterized protein</fullName>
    </submittedName>
</protein>
<keyword evidence="1" id="KW-0472">Membrane</keyword>
<evidence type="ECO:0000313" key="3">
    <source>
        <dbReference type="Proteomes" id="UP001363622"/>
    </source>
</evidence>
<name>A0ABR1KII7_9PEZI</name>
<sequence>MRSQACFVFDQSAMFPFVVIQIQRFSLSAYLLILGVLADVVFTVDIFPLNIVIQSAVYRNVCKAKDDDYGLVRVQWETINA</sequence>
<feature type="transmembrane region" description="Helical" evidence="1">
    <location>
        <begin position="29"/>
        <end position="53"/>
    </location>
</feature>
<dbReference type="Proteomes" id="UP001363622">
    <property type="component" value="Unassembled WGS sequence"/>
</dbReference>
<evidence type="ECO:0000313" key="2">
    <source>
        <dbReference type="EMBL" id="KAK7515345.1"/>
    </source>
</evidence>
<keyword evidence="1" id="KW-0812">Transmembrane</keyword>
<keyword evidence="3" id="KW-1185">Reference proteome</keyword>
<reference evidence="2 3" key="1">
    <citation type="submission" date="2024-04" db="EMBL/GenBank/DDBJ databases">
        <title>Phyllosticta paracitricarpa is synonymous to the EU quarantine fungus P. citricarpa based on phylogenomic analyses.</title>
        <authorList>
            <consortium name="Lawrence Berkeley National Laboratory"/>
            <person name="Van Ingen-Buijs V.A."/>
            <person name="Van Westerhoven A.C."/>
            <person name="Haridas S."/>
            <person name="Skiadas P."/>
            <person name="Martin F."/>
            <person name="Groenewald J.Z."/>
            <person name="Crous P.W."/>
            <person name="Seidl M.F."/>
        </authorList>
    </citation>
    <scope>NUCLEOTIDE SEQUENCE [LARGE SCALE GENOMIC DNA]</scope>
    <source>
        <strain evidence="2 3">CBS 123371</strain>
    </source>
</reference>
<evidence type="ECO:0000256" key="1">
    <source>
        <dbReference type="SAM" id="Phobius"/>
    </source>
</evidence>
<accession>A0ABR1KII7</accession>
<proteinExistence type="predicted"/>